<gene>
    <name evidence="1" type="ORF">NEISUBOT_03297</name>
</gene>
<accession>A0A9W5IT82</accession>
<dbReference type="Proteomes" id="UP000004621">
    <property type="component" value="Unassembled WGS sequence"/>
</dbReference>
<sequence length="47" mass="5504">MLCRNIGRIISSVIKRLSCYSFLNNRPSEGIDNTFRRPVVRYDICLN</sequence>
<evidence type="ECO:0000313" key="2">
    <source>
        <dbReference type="Proteomes" id="UP000004621"/>
    </source>
</evidence>
<dbReference type="AlphaFoldDB" id="A0A9W5IT82"/>
<proteinExistence type="predicted"/>
<reference evidence="1 2" key="1">
    <citation type="submission" date="2010-01" db="EMBL/GenBank/DDBJ databases">
        <authorList>
            <person name="Weinstock G."/>
            <person name="Sodergren E."/>
            <person name="Clifton S."/>
            <person name="Fulton L."/>
            <person name="Fulton B."/>
            <person name="Courtney L."/>
            <person name="Fronick C."/>
            <person name="Harrison M."/>
            <person name="Strong C."/>
            <person name="Farmer C."/>
            <person name="Delahaunty K."/>
            <person name="Markovic C."/>
            <person name="Hall O."/>
            <person name="Minx P."/>
            <person name="Tomlinson C."/>
            <person name="Mitreva M."/>
            <person name="Nelson J."/>
            <person name="Hou S."/>
            <person name="Wollam A."/>
            <person name="Pepin K.H."/>
            <person name="Johnson M."/>
            <person name="Bhonagiri V."/>
            <person name="Nash W.E."/>
            <person name="Warren W."/>
            <person name="Chinwalla A."/>
            <person name="Mardis E.R."/>
            <person name="Wilson R.K."/>
        </authorList>
    </citation>
    <scope>NUCLEOTIDE SEQUENCE [LARGE SCALE GENOMIC DNA]</scope>
    <source>
        <strain evidence="1 2">NJ9703</strain>
    </source>
</reference>
<evidence type="ECO:0000313" key="1">
    <source>
        <dbReference type="EMBL" id="EFC53295.1"/>
    </source>
</evidence>
<name>A0A9W5IT82_NEISU</name>
<organism evidence="1 2">
    <name type="scientific">Neisseria subflava NJ9703</name>
    <dbReference type="NCBI Taxonomy" id="546268"/>
    <lineage>
        <taxon>Bacteria</taxon>
        <taxon>Pseudomonadati</taxon>
        <taxon>Pseudomonadota</taxon>
        <taxon>Betaproteobacteria</taxon>
        <taxon>Neisseriales</taxon>
        <taxon>Neisseriaceae</taxon>
        <taxon>Neisseria</taxon>
    </lineage>
</organism>
<protein>
    <submittedName>
        <fullName evidence="1">Uncharacterized protein</fullName>
    </submittedName>
</protein>
<dbReference type="EMBL" id="ACEO02000001">
    <property type="protein sequence ID" value="EFC53295.1"/>
    <property type="molecule type" value="Genomic_DNA"/>
</dbReference>
<comment type="caution">
    <text evidence="1">The sequence shown here is derived from an EMBL/GenBank/DDBJ whole genome shotgun (WGS) entry which is preliminary data.</text>
</comment>